<name>A0AAJ7N6X4_9HYME</name>
<keyword evidence="14" id="KW-1185">Reference proteome</keyword>
<dbReference type="InterPro" id="IPR034229">
    <property type="entry name" value="eIF4H_RRM"/>
</dbReference>
<gene>
    <name evidence="15" type="primary">LOC108624850</name>
</gene>
<keyword evidence="7 11" id="KW-0694">RNA-binding</keyword>
<evidence type="ECO:0000256" key="6">
    <source>
        <dbReference type="ARBA" id="ARBA00022553"/>
    </source>
</evidence>
<evidence type="ECO:0000256" key="8">
    <source>
        <dbReference type="ARBA" id="ARBA00022917"/>
    </source>
</evidence>
<keyword evidence="9" id="KW-0007">Acetylation</keyword>
<dbReference type="GO" id="GO:0003743">
    <property type="term" value="F:translation initiation factor activity"/>
    <property type="evidence" value="ECO:0007669"/>
    <property type="project" value="UniProtKB-KW"/>
</dbReference>
<evidence type="ECO:0000256" key="1">
    <source>
        <dbReference type="ARBA" id="ARBA00004556"/>
    </source>
</evidence>
<evidence type="ECO:0000313" key="14">
    <source>
        <dbReference type="Proteomes" id="UP000694925"/>
    </source>
</evidence>
<keyword evidence="4" id="KW-0963">Cytoplasm</keyword>
<dbReference type="Pfam" id="PF00076">
    <property type="entry name" value="RRM_1"/>
    <property type="match status" value="1"/>
</dbReference>
<sequence length="279" mass="30304">MAGRSGFEDSRDHGGGYRSGKKPLPSEPPYTAFVGNLPHGVVQGDICKIFSNLKVKGVRLVKDKETDRFKGFCYVEFEDLTDLETAMKMDGLVQVEQNFIKIDVADGKRNERGGGFDRRNRTGGGGGGGYRGRDGPRGGYGDDLGSKSMYSRSYVGQSHGASRQGTTWDMKGGSRGNFNQLNDDAGSGSREWSRNTSSRMYGNRPPPPARGGPGMERKPFHDEPAYKDPPPADTAGRKRLVLAPRTIPDPINAIAESSKSSSIYGGAKPREEKMSTDDK</sequence>
<organism evidence="14 15">
    <name type="scientific">Ceratina calcarata</name>
    <dbReference type="NCBI Taxonomy" id="156304"/>
    <lineage>
        <taxon>Eukaryota</taxon>
        <taxon>Metazoa</taxon>
        <taxon>Ecdysozoa</taxon>
        <taxon>Arthropoda</taxon>
        <taxon>Hexapoda</taxon>
        <taxon>Insecta</taxon>
        <taxon>Pterygota</taxon>
        <taxon>Neoptera</taxon>
        <taxon>Endopterygota</taxon>
        <taxon>Hymenoptera</taxon>
        <taxon>Apocrita</taxon>
        <taxon>Aculeata</taxon>
        <taxon>Apoidea</taxon>
        <taxon>Anthophila</taxon>
        <taxon>Apidae</taxon>
        <taxon>Ceratina</taxon>
        <taxon>Zadontomerus</taxon>
    </lineage>
</organism>
<dbReference type="GO" id="GO:0003723">
    <property type="term" value="F:RNA binding"/>
    <property type="evidence" value="ECO:0007669"/>
    <property type="project" value="UniProtKB-UniRule"/>
</dbReference>
<dbReference type="CTD" id="49809"/>
<evidence type="ECO:0000256" key="7">
    <source>
        <dbReference type="ARBA" id="ARBA00022884"/>
    </source>
</evidence>
<dbReference type="KEGG" id="ccal:108624850"/>
<protein>
    <recommendedName>
        <fullName evidence="2">Eukaryotic translation initiation factor 4H</fullName>
    </recommendedName>
</protein>
<evidence type="ECO:0000256" key="11">
    <source>
        <dbReference type="PROSITE-ProRule" id="PRU00176"/>
    </source>
</evidence>
<dbReference type="CDD" id="cd12401">
    <property type="entry name" value="RRM_eIF4H"/>
    <property type="match status" value="1"/>
</dbReference>
<accession>A0AAJ7N6X4</accession>
<feature type="region of interest" description="Disordered" evidence="12">
    <location>
        <begin position="1"/>
        <end position="28"/>
    </location>
</feature>
<dbReference type="SMART" id="SM00360">
    <property type="entry name" value="RRM"/>
    <property type="match status" value="1"/>
</dbReference>
<dbReference type="PANTHER" id="PTHR23236">
    <property type="entry name" value="EUKARYOTIC TRANSLATION INITIATION FACTOR 4B/4H"/>
    <property type="match status" value="1"/>
</dbReference>
<dbReference type="SUPFAM" id="SSF54928">
    <property type="entry name" value="RNA-binding domain, RBD"/>
    <property type="match status" value="1"/>
</dbReference>
<comment type="subcellular location">
    <subcellularLocation>
        <location evidence="1">Cytoplasm</location>
        <location evidence="1">Perinuclear region</location>
    </subcellularLocation>
</comment>
<dbReference type="Proteomes" id="UP000694925">
    <property type="component" value="Unplaced"/>
</dbReference>
<dbReference type="GeneID" id="108624850"/>
<feature type="region of interest" description="Disordered" evidence="12">
    <location>
        <begin position="107"/>
        <end position="279"/>
    </location>
</feature>
<evidence type="ECO:0000259" key="13">
    <source>
        <dbReference type="PROSITE" id="PS50102"/>
    </source>
</evidence>
<keyword evidence="3" id="KW-0488">Methylation</keyword>
<dbReference type="PANTHER" id="PTHR23236:SF11">
    <property type="entry name" value="EUKARYOTIC TRANSLATION INITIATION FACTOR 4H"/>
    <property type="match status" value="1"/>
</dbReference>
<keyword evidence="8" id="KW-0648">Protein biosynthesis</keyword>
<dbReference type="Gene3D" id="3.30.70.330">
    <property type="match status" value="1"/>
</dbReference>
<proteinExistence type="predicted"/>
<dbReference type="AlphaFoldDB" id="A0AAJ7N6X4"/>
<dbReference type="RefSeq" id="XP_017879900.1">
    <property type="nucleotide sequence ID" value="XM_018024411.2"/>
</dbReference>
<evidence type="ECO:0000313" key="15">
    <source>
        <dbReference type="RefSeq" id="XP_017879900.1"/>
    </source>
</evidence>
<feature type="compositionally biased region" description="Basic and acidic residues" evidence="12">
    <location>
        <begin position="107"/>
        <end position="120"/>
    </location>
</feature>
<evidence type="ECO:0000256" key="10">
    <source>
        <dbReference type="ARBA" id="ARBA00025462"/>
    </source>
</evidence>
<feature type="domain" description="RRM" evidence="13">
    <location>
        <begin position="30"/>
        <end position="107"/>
    </location>
</feature>
<dbReference type="InterPro" id="IPR012677">
    <property type="entry name" value="Nucleotide-bd_a/b_plait_sf"/>
</dbReference>
<evidence type="ECO:0000256" key="12">
    <source>
        <dbReference type="SAM" id="MobiDB-lite"/>
    </source>
</evidence>
<evidence type="ECO:0000256" key="4">
    <source>
        <dbReference type="ARBA" id="ARBA00022490"/>
    </source>
</evidence>
<dbReference type="InterPro" id="IPR000504">
    <property type="entry name" value="RRM_dom"/>
</dbReference>
<evidence type="ECO:0000256" key="5">
    <source>
        <dbReference type="ARBA" id="ARBA00022540"/>
    </source>
</evidence>
<evidence type="ECO:0000256" key="3">
    <source>
        <dbReference type="ARBA" id="ARBA00022481"/>
    </source>
</evidence>
<keyword evidence="5 15" id="KW-0396">Initiation factor</keyword>
<evidence type="ECO:0000256" key="2">
    <source>
        <dbReference type="ARBA" id="ARBA00013856"/>
    </source>
</evidence>
<dbReference type="InterPro" id="IPR035979">
    <property type="entry name" value="RBD_domain_sf"/>
</dbReference>
<keyword evidence="6" id="KW-0597">Phosphoprotein</keyword>
<dbReference type="PROSITE" id="PS50102">
    <property type="entry name" value="RRM"/>
    <property type="match status" value="1"/>
</dbReference>
<feature type="compositionally biased region" description="Basic and acidic residues" evidence="12">
    <location>
        <begin position="215"/>
        <end position="226"/>
    </location>
</feature>
<reference evidence="15" key="1">
    <citation type="submission" date="2025-08" db="UniProtKB">
        <authorList>
            <consortium name="RefSeq"/>
        </authorList>
    </citation>
    <scope>IDENTIFICATION</scope>
    <source>
        <tissue evidence="15">Whole body</tissue>
    </source>
</reference>
<dbReference type="FunFam" id="3.30.70.330:FF:000414">
    <property type="entry name" value="Eukaryotic translation initiation factor 4H"/>
    <property type="match status" value="1"/>
</dbReference>
<feature type="compositionally biased region" description="Polar residues" evidence="12">
    <location>
        <begin position="148"/>
        <end position="167"/>
    </location>
</feature>
<feature type="compositionally biased region" description="Basic and acidic residues" evidence="12">
    <location>
        <begin position="1"/>
        <end position="15"/>
    </location>
</feature>
<comment type="function">
    <text evidence="10">Stimulates the RNA helicase activity of EIF4A in the translation initiation complex. Binds weakly mRNA.</text>
</comment>
<evidence type="ECO:0000256" key="9">
    <source>
        <dbReference type="ARBA" id="ARBA00022990"/>
    </source>
</evidence>
<feature type="compositionally biased region" description="Basic and acidic residues" evidence="12">
    <location>
        <begin position="268"/>
        <end position="279"/>
    </location>
</feature>
<dbReference type="GO" id="GO:0048471">
    <property type="term" value="C:perinuclear region of cytoplasm"/>
    <property type="evidence" value="ECO:0007669"/>
    <property type="project" value="UniProtKB-SubCell"/>
</dbReference>